<protein>
    <submittedName>
        <fullName evidence="1">Uncharacterized protein</fullName>
    </submittedName>
</protein>
<comment type="caution">
    <text evidence="1">The sequence shown here is derived from an EMBL/GenBank/DDBJ whole genome shotgun (WGS) entry which is preliminary data.</text>
</comment>
<evidence type="ECO:0000313" key="2">
    <source>
        <dbReference type="Proteomes" id="UP000003163"/>
    </source>
</evidence>
<dbReference type="EMBL" id="AFBI03000008">
    <property type="protein sequence ID" value="EJW05248.1"/>
    <property type="molecule type" value="Genomic_DNA"/>
</dbReference>
<sequence>MCSVSIISNFPVSGNCCSFKIRFYNITKNLHIFIWISKIDFFSIKTTTKIITTDITNILIISYETDSLFFSSFISNCTAFSDILLSQKITNLNTKIIYNNLLTILNYCKPKNKHF</sequence>
<gene>
    <name evidence="1" type="ORF">EDEG_00713</name>
</gene>
<keyword evidence="2" id="KW-1185">Reference proteome</keyword>
<dbReference type="HOGENOM" id="CLU_2108966_0_0_1"/>
<evidence type="ECO:0000313" key="1">
    <source>
        <dbReference type="EMBL" id="EJW05248.1"/>
    </source>
</evidence>
<accession>J9A018</accession>
<reference evidence="2" key="2">
    <citation type="submission" date="2015-07" db="EMBL/GenBank/DDBJ databases">
        <title>Contrasting host-pathogen interactions and genome evolution in two generalist and specialist microsporidian pathogens of mosquitoes.</title>
        <authorList>
            <consortium name="The Broad Institute Genomics Platform"/>
            <consortium name="The Broad Institute Genome Sequencing Center for Infectious Disease"/>
            <person name="Cuomo C.A."/>
            <person name="Sanscrainte N.D."/>
            <person name="Goldberg J.M."/>
            <person name="Heiman D."/>
            <person name="Young S."/>
            <person name="Zeng Q."/>
            <person name="Becnel J.J."/>
            <person name="Birren B.W."/>
        </authorList>
    </citation>
    <scope>NUCLEOTIDE SEQUENCE [LARGE SCALE GENOMIC DNA]</scope>
    <source>
        <strain evidence="2">USNM 41457</strain>
    </source>
</reference>
<dbReference type="VEuPathDB" id="MicrosporidiaDB:EDEG_00713"/>
<name>J9A018_EDHAE</name>
<reference evidence="1 2" key="1">
    <citation type="submission" date="2011-08" db="EMBL/GenBank/DDBJ databases">
        <authorList>
            <person name="Liu Z.J."/>
            <person name="Shi F.L."/>
            <person name="Lu J.Q."/>
            <person name="Li M."/>
            <person name="Wang Z.L."/>
        </authorList>
    </citation>
    <scope>NUCLEOTIDE SEQUENCE [LARGE SCALE GENOMIC DNA]</scope>
    <source>
        <strain evidence="1 2">USNM 41457</strain>
    </source>
</reference>
<dbReference type="Proteomes" id="UP000003163">
    <property type="component" value="Unassembled WGS sequence"/>
</dbReference>
<proteinExistence type="predicted"/>
<organism evidence="1 2">
    <name type="scientific">Edhazardia aedis (strain USNM 41457)</name>
    <name type="common">Microsporidian parasite</name>
    <dbReference type="NCBI Taxonomy" id="1003232"/>
    <lineage>
        <taxon>Eukaryota</taxon>
        <taxon>Fungi</taxon>
        <taxon>Fungi incertae sedis</taxon>
        <taxon>Microsporidia</taxon>
        <taxon>Edhazardia</taxon>
    </lineage>
</organism>
<dbReference type="AlphaFoldDB" id="J9A018"/>
<dbReference type="InParanoid" id="J9A018"/>